<keyword evidence="1 3" id="KW-0547">Nucleotide-binding</keyword>
<evidence type="ECO:0000313" key="7">
    <source>
        <dbReference type="Proteomes" id="UP001648503"/>
    </source>
</evidence>
<evidence type="ECO:0000259" key="5">
    <source>
        <dbReference type="PROSITE" id="PS50011"/>
    </source>
</evidence>
<evidence type="ECO:0000256" key="2">
    <source>
        <dbReference type="ARBA" id="ARBA00022840"/>
    </source>
</evidence>
<dbReference type="Proteomes" id="UP001648503">
    <property type="component" value="Unassembled WGS sequence"/>
</dbReference>
<dbReference type="InterPro" id="IPR000719">
    <property type="entry name" value="Prot_kinase_dom"/>
</dbReference>
<proteinExistence type="predicted"/>
<dbReference type="PROSITE" id="PS00108">
    <property type="entry name" value="PROTEIN_KINASE_ST"/>
    <property type="match status" value="1"/>
</dbReference>
<sequence>MEHDPLSERPLAPPALFFRLRLPEKPYVLSASGLLSSPHHLEATLAEAPATNLVNPNSTNSTNRTTSTTPSLVDAITTTNIETILTDVDGVSADIGTPSFNTPHAIDSPADLLQSFRYSSQDLRMLQSPLRSSPNKQAAITTDGYLVIRTANVALCRSIQVPQNEIVGRSILNFIAPNYRKKYAAFASSARSISNPSNTADAVLVCGSVVRLIRSDQSTFPVSLWLKERGNSANTYVLLWVFEEIDEMQSEVVVSYPEGKIMHSKGDVLSTFGYESSELQQLSLASLLPKIRLVDGEVDFDQLQHSKYFASTGKNGFSFPVIVKIDHPDPCIPSASLLDQPPSIDTSVSLQPNSPSATDPSAAISTRRIQIIAMPHIAGVVTIHHTGVIHSINNEFAKYLFGHSAAKLVHIVSITDILPTFWSAFEGLSSVADPDNISLSGISSTLRCSSPTATSPTSPNKILPGHETSYSWTVSSGSITIPCSMSATGLTAKHRDGSDILVDAHARPLVLGGHKVFAIWITYRAHYTSLVQPLIFDTTLPTLQSLTVRDGPPESPPYAPLFSDKAIYEVDRDGTTSEFLKLEPLSESLESCKEPGSTPNPPSLLSLITPSSTPPCAPTESTKPVEPSEPSSIDDYTVIKSIGEGAYGFIRLAHRTLDPEKSPLVIKYIVKTRVLSWCRREDLGGRIPIEVAILHDMKKDPHPNIVKMVDYFQDDFYVYIIMCQCGDMDLFQFIESNPIYPEVLVRKIFHQVMLSVQHLHAMDIVHRDIKDENVVIDVASHEVTLIDFGSSAYRVTGKPFSTFFGTMDFAAPEVLDGNSYDGKPQDMWAMGILLYTLIYRENPFYSVDEIVKGEGIRIPFVLSTESLDLLNMLLNREAEKRPTISEALAHPWFAKSLQTD</sequence>
<accession>A0ABQ8FI94</accession>
<dbReference type="PROSITE" id="PS50011">
    <property type="entry name" value="PROTEIN_KINASE_DOM"/>
    <property type="match status" value="1"/>
</dbReference>
<name>A0ABQ8FI94_9FUNG</name>
<evidence type="ECO:0000256" key="1">
    <source>
        <dbReference type="ARBA" id="ARBA00022741"/>
    </source>
</evidence>
<gene>
    <name evidence="6" type="ORF">BASA50_003719</name>
</gene>
<organism evidence="6 7">
    <name type="scientific">Batrachochytrium salamandrivorans</name>
    <dbReference type="NCBI Taxonomy" id="1357716"/>
    <lineage>
        <taxon>Eukaryota</taxon>
        <taxon>Fungi</taxon>
        <taxon>Fungi incertae sedis</taxon>
        <taxon>Chytridiomycota</taxon>
        <taxon>Chytridiomycota incertae sedis</taxon>
        <taxon>Chytridiomycetes</taxon>
        <taxon>Rhizophydiales</taxon>
        <taxon>Rhizophydiales incertae sedis</taxon>
        <taxon>Batrachochytrium</taxon>
    </lineage>
</organism>
<feature type="region of interest" description="Disordered" evidence="4">
    <location>
        <begin position="590"/>
        <end position="631"/>
    </location>
</feature>
<dbReference type="Gene3D" id="3.30.450.20">
    <property type="entry name" value="PAS domain"/>
    <property type="match status" value="1"/>
</dbReference>
<dbReference type="EMBL" id="JAFCIX010000102">
    <property type="protein sequence ID" value="KAH6598684.1"/>
    <property type="molecule type" value="Genomic_DNA"/>
</dbReference>
<evidence type="ECO:0000256" key="3">
    <source>
        <dbReference type="PROSITE-ProRule" id="PRU10141"/>
    </source>
</evidence>
<dbReference type="SMART" id="SM00220">
    <property type="entry name" value="S_TKc"/>
    <property type="match status" value="1"/>
</dbReference>
<dbReference type="Gene3D" id="3.30.200.20">
    <property type="entry name" value="Phosphorylase Kinase, domain 1"/>
    <property type="match status" value="1"/>
</dbReference>
<dbReference type="SUPFAM" id="SSF56112">
    <property type="entry name" value="Protein kinase-like (PK-like)"/>
    <property type="match status" value="1"/>
</dbReference>
<feature type="binding site" evidence="3">
    <location>
        <position position="671"/>
    </location>
    <ligand>
        <name>ATP</name>
        <dbReference type="ChEBI" id="CHEBI:30616"/>
    </ligand>
</feature>
<keyword evidence="7" id="KW-1185">Reference proteome</keyword>
<dbReference type="InterPro" id="IPR011009">
    <property type="entry name" value="Kinase-like_dom_sf"/>
</dbReference>
<dbReference type="Gene3D" id="1.10.510.10">
    <property type="entry name" value="Transferase(Phosphotransferase) domain 1"/>
    <property type="match status" value="1"/>
</dbReference>
<feature type="domain" description="Protein kinase" evidence="5">
    <location>
        <begin position="636"/>
        <end position="893"/>
    </location>
</feature>
<dbReference type="PANTHER" id="PTHR24346:SF51">
    <property type="entry name" value="PAS DOMAIN-CONTAINING SERINE_THREONINE-PROTEIN KINASE"/>
    <property type="match status" value="1"/>
</dbReference>
<dbReference type="PROSITE" id="PS00107">
    <property type="entry name" value="PROTEIN_KINASE_ATP"/>
    <property type="match status" value="1"/>
</dbReference>
<dbReference type="PANTHER" id="PTHR24346">
    <property type="entry name" value="MAP/MICROTUBULE AFFINITY-REGULATING KINASE"/>
    <property type="match status" value="1"/>
</dbReference>
<evidence type="ECO:0000313" key="6">
    <source>
        <dbReference type="EMBL" id="KAH6598684.1"/>
    </source>
</evidence>
<evidence type="ECO:0000256" key="4">
    <source>
        <dbReference type="SAM" id="MobiDB-lite"/>
    </source>
</evidence>
<comment type="caution">
    <text evidence="6">The sequence shown here is derived from an EMBL/GenBank/DDBJ whole genome shotgun (WGS) entry which is preliminary data.</text>
</comment>
<protein>
    <recommendedName>
        <fullName evidence="5">Protein kinase domain-containing protein</fullName>
    </recommendedName>
</protein>
<dbReference type="InterPro" id="IPR017441">
    <property type="entry name" value="Protein_kinase_ATP_BS"/>
</dbReference>
<dbReference type="Pfam" id="PF00069">
    <property type="entry name" value="Pkinase"/>
    <property type="match status" value="1"/>
</dbReference>
<dbReference type="InterPro" id="IPR008271">
    <property type="entry name" value="Ser/Thr_kinase_AS"/>
</dbReference>
<reference evidence="6 7" key="1">
    <citation type="submission" date="2021-02" db="EMBL/GenBank/DDBJ databases">
        <title>Variation within the Batrachochytrium salamandrivorans European outbreak.</title>
        <authorList>
            <person name="Kelly M."/>
            <person name="Pasmans F."/>
            <person name="Shea T.P."/>
            <person name="Munoz J.F."/>
            <person name="Carranza S."/>
            <person name="Cuomo C.A."/>
            <person name="Martel A."/>
        </authorList>
    </citation>
    <scope>NUCLEOTIDE SEQUENCE [LARGE SCALE GENOMIC DNA]</scope>
    <source>
        <strain evidence="6 7">AMFP18/2</strain>
    </source>
</reference>
<keyword evidence="2 3" id="KW-0067">ATP-binding</keyword>